<keyword evidence="2" id="KW-1185">Reference proteome</keyword>
<dbReference type="EMBL" id="FJOF01000001">
    <property type="protein sequence ID" value="CZR35547.1"/>
    <property type="molecule type" value="Genomic_DNA"/>
</dbReference>
<dbReference type="PROSITE" id="PS51257">
    <property type="entry name" value="PROKAR_LIPOPROTEIN"/>
    <property type="match status" value="1"/>
</dbReference>
<evidence type="ECO:0000313" key="2">
    <source>
        <dbReference type="Proteomes" id="UP000183971"/>
    </source>
</evidence>
<dbReference type="GeneID" id="42045220"/>
<comment type="caution">
    <text evidence="1">The sequence shown here is derived from an EMBL/GenBank/DDBJ whole genome shotgun (WGS) entry which is preliminary data.</text>
</comment>
<dbReference type="AlphaFoldDB" id="A0A1L7V3T2"/>
<dbReference type="RefSeq" id="XP_031076140.1">
    <property type="nucleotide sequence ID" value="XM_031225511.1"/>
</dbReference>
<protein>
    <submittedName>
        <fullName evidence="1">Uncharacterized protein</fullName>
    </submittedName>
</protein>
<dbReference type="VEuPathDB" id="FungiDB:FPRO_00330"/>
<organism evidence="1 2">
    <name type="scientific">Fusarium proliferatum (strain ET1)</name>
    <name type="common">Orchid endophyte fungus</name>
    <dbReference type="NCBI Taxonomy" id="1227346"/>
    <lineage>
        <taxon>Eukaryota</taxon>
        <taxon>Fungi</taxon>
        <taxon>Dikarya</taxon>
        <taxon>Ascomycota</taxon>
        <taxon>Pezizomycotina</taxon>
        <taxon>Sordariomycetes</taxon>
        <taxon>Hypocreomycetidae</taxon>
        <taxon>Hypocreales</taxon>
        <taxon>Nectriaceae</taxon>
        <taxon>Fusarium</taxon>
        <taxon>Fusarium fujikuroi species complex</taxon>
    </lineage>
</organism>
<gene>
    <name evidence="1" type="ORF">FPRO_00330</name>
</gene>
<reference evidence="2" key="1">
    <citation type="journal article" date="2016" name="Genome Biol. Evol.">
        <title>Comparative 'omics' of the Fusarium fujikuroi species complex highlights differences in genetic potential and metabolite synthesis.</title>
        <authorList>
            <person name="Niehaus E.-M."/>
            <person name="Muensterkoetter M."/>
            <person name="Proctor R.H."/>
            <person name="Brown D.W."/>
            <person name="Sharon A."/>
            <person name="Idan Y."/>
            <person name="Oren-Young L."/>
            <person name="Sieber C.M."/>
            <person name="Novak O."/>
            <person name="Pencik A."/>
            <person name="Tarkowska D."/>
            <person name="Hromadova K."/>
            <person name="Freeman S."/>
            <person name="Maymon M."/>
            <person name="Elazar M."/>
            <person name="Youssef S.A."/>
            <person name="El-Shabrawy E.S.M."/>
            <person name="Shalaby A.B.A."/>
            <person name="Houterman P."/>
            <person name="Brock N.L."/>
            <person name="Burkhardt I."/>
            <person name="Tsavkelova E.A."/>
            <person name="Dickschat J.S."/>
            <person name="Galuszka P."/>
            <person name="Gueldener U."/>
            <person name="Tudzynski B."/>
        </authorList>
    </citation>
    <scope>NUCLEOTIDE SEQUENCE [LARGE SCALE GENOMIC DNA]</scope>
    <source>
        <strain evidence="2">ET1</strain>
    </source>
</reference>
<name>A0A1L7V3T2_FUSPR</name>
<dbReference type="Proteomes" id="UP000183971">
    <property type="component" value="Unassembled WGS sequence"/>
</dbReference>
<proteinExistence type="predicted"/>
<evidence type="ECO:0000313" key="1">
    <source>
        <dbReference type="EMBL" id="CZR35547.1"/>
    </source>
</evidence>
<sequence length="109" mass="11607">MSRLPAVAVIVALGGCNKSLEYSWSTSLGSLPSLYIIPGEPRLHEIADALYFSRCETEMPYGTGTAGFYFFVSLGLGCSVLPPPPPPDRSYTAAAVTPAVNLPPTRFVI</sequence>
<accession>A0A1L7V3T2</accession>